<name>A0A1J5Q0M1_9ZZZZ</name>
<organism evidence="1">
    <name type="scientific">mine drainage metagenome</name>
    <dbReference type="NCBI Taxonomy" id="410659"/>
    <lineage>
        <taxon>unclassified sequences</taxon>
        <taxon>metagenomes</taxon>
        <taxon>ecological metagenomes</taxon>
    </lineage>
</organism>
<sequence length="70" mass="7277">MKALVPVRKVLELVVTVINGLEVSCSTVPRISVKAWVSAAASLAGMSLPRPLMAPCQSSTGRVDSSVVLV</sequence>
<dbReference type="EMBL" id="MLJW01004747">
    <property type="protein sequence ID" value="OIQ69405.1"/>
    <property type="molecule type" value="Genomic_DNA"/>
</dbReference>
<dbReference type="AlphaFoldDB" id="A0A1J5Q0M1"/>
<gene>
    <name evidence="1" type="ORF">GALL_489940</name>
</gene>
<reference evidence="1" key="1">
    <citation type="submission" date="2016-10" db="EMBL/GenBank/DDBJ databases">
        <title>Sequence of Gallionella enrichment culture.</title>
        <authorList>
            <person name="Poehlein A."/>
            <person name="Muehling M."/>
            <person name="Daniel R."/>
        </authorList>
    </citation>
    <scope>NUCLEOTIDE SEQUENCE</scope>
</reference>
<accession>A0A1J5Q0M1</accession>
<evidence type="ECO:0000313" key="1">
    <source>
        <dbReference type="EMBL" id="OIQ69405.1"/>
    </source>
</evidence>
<proteinExistence type="predicted"/>
<protein>
    <submittedName>
        <fullName evidence="1">Uncharacterized protein</fullName>
    </submittedName>
</protein>
<comment type="caution">
    <text evidence="1">The sequence shown here is derived from an EMBL/GenBank/DDBJ whole genome shotgun (WGS) entry which is preliminary data.</text>
</comment>